<feature type="compositionally biased region" description="Low complexity" evidence="1">
    <location>
        <begin position="148"/>
        <end position="167"/>
    </location>
</feature>
<proteinExistence type="predicted"/>
<sequence>MDLFQKSSLVTLAILVAVVSADVSHLTNHYLPPNYQQYHHHHHPEGLQISIHHNNRPSNERVETTIEKHEVIELPTQIEIIKEGQPIYGVHSKSMDLKMSSKNDKHVPEVRSHYLSPAQEIENLQAPQVPYEMPMRTYLPPVVKEITTTDVPPTTTTLPPTTTNSPSLEEETTTEQQYTTEQNINYYSMTTTEMPTQEQESFETSTSPPESVTVPKNRYLPPMQIMPQNQYLPPLGMMLPPPEPMPQLTYQEYQEQLMQEQHKEQMYRQQEMQEMMDAISEMEQQQMIALDPHQQPIAPVEPAHVLREDGYHYKTSDDNLRRYRYRH</sequence>
<feature type="region of interest" description="Disordered" evidence="1">
    <location>
        <begin position="196"/>
        <end position="217"/>
    </location>
</feature>
<dbReference type="Proteomes" id="UP000037069">
    <property type="component" value="Unassembled WGS sequence"/>
</dbReference>
<reference evidence="3 4" key="1">
    <citation type="journal article" date="2015" name="Nat. Commun.">
        <title>Lucilia cuprina genome unlocks parasitic fly biology to underpin future interventions.</title>
        <authorList>
            <person name="Anstead C.A."/>
            <person name="Korhonen P.K."/>
            <person name="Young N.D."/>
            <person name="Hall R.S."/>
            <person name="Jex A.R."/>
            <person name="Murali S.C."/>
            <person name="Hughes D.S."/>
            <person name="Lee S.F."/>
            <person name="Perry T."/>
            <person name="Stroehlein A.J."/>
            <person name="Ansell B.R."/>
            <person name="Breugelmans B."/>
            <person name="Hofmann A."/>
            <person name="Qu J."/>
            <person name="Dugan S."/>
            <person name="Lee S.L."/>
            <person name="Chao H."/>
            <person name="Dinh H."/>
            <person name="Han Y."/>
            <person name="Doddapaneni H.V."/>
            <person name="Worley K.C."/>
            <person name="Muzny D.M."/>
            <person name="Ioannidis P."/>
            <person name="Waterhouse R.M."/>
            <person name="Zdobnov E.M."/>
            <person name="James P.J."/>
            <person name="Bagnall N.H."/>
            <person name="Kotze A.C."/>
            <person name="Gibbs R.A."/>
            <person name="Richards S."/>
            <person name="Batterham P."/>
            <person name="Gasser R.B."/>
        </authorList>
    </citation>
    <scope>NUCLEOTIDE SEQUENCE [LARGE SCALE GENOMIC DNA]</scope>
    <source>
        <strain evidence="3 4">LS</strain>
        <tissue evidence="3">Full body</tissue>
    </source>
</reference>
<evidence type="ECO:0000256" key="2">
    <source>
        <dbReference type="SAM" id="SignalP"/>
    </source>
</evidence>
<protein>
    <recommendedName>
        <fullName evidence="5">DUF4794 domain-containing protein</fullName>
    </recommendedName>
</protein>
<comment type="caution">
    <text evidence="3">The sequence shown here is derived from an EMBL/GenBank/DDBJ whole genome shotgun (WGS) entry which is preliminary data.</text>
</comment>
<feature type="compositionally biased region" description="Low complexity" evidence="1">
    <location>
        <begin position="196"/>
        <end position="215"/>
    </location>
</feature>
<evidence type="ECO:0000256" key="1">
    <source>
        <dbReference type="SAM" id="MobiDB-lite"/>
    </source>
</evidence>
<dbReference type="EMBL" id="JRES01001294">
    <property type="protein sequence ID" value="KNC23866.1"/>
    <property type="molecule type" value="Genomic_DNA"/>
</dbReference>
<name>A0A0L0BV25_LUCCU</name>
<gene>
    <name evidence="3" type="ORF">FF38_05617</name>
</gene>
<feature type="chain" id="PRO_5005535116" description="DUF4794 domain-containing protein" evidence="2">
    <location>
        <begin position="22"/>
        <end position="327"/>
    </location>
</feature>
<dbReference type="OrthoDB" id="8038589at2759"/>
<evidence type="ECO:0000313" key="3">
    <source>
        <dbReference type="EMBL" id="KNC23866.1"/>
    </source>
</evidence>
<evidence type="ECO:0000313" key="4">
    <source>
        <dbReference type="Proteomes" id="UP000037069"/>
    </source>
</evidence>
<organism evidence="3 4">
    <name type="scientific">Lucilia cuprina</name>
    <name type="common">Green bottle fly</name>
    <name type="synonym">Australian sheep blowfly</name>
    <dbReference type="NCBI Taxonomy" id="7375"/>
    <lineage>
        <taxon>Eukaryota</taxon>
        <taxon>Metazoa</taxon>
        <taxon>Ecdysozoa</taxon>
        <taxon>Arthropoda</taxon>
        <taxon>Hexapoda</taxon>
        <taxon>Insecta</taxon>
        <taxon>Pterygota</taxon>
        <taxon>Neoptera</taxon>
        <taxon>Endopterygota</taxon>
        <taxon>Diptera</taxon>
        <taxon>Brachycera</taxon>
        <taxon>Muscomorpha</taxon>
        <taxon>Oestroidea</taxon>
        <taxon>Calliphoridae</taxon>
        <taxon>Luciliinae</taxon>
        <taxon>Lucilia</taxon>
    </lineage>
</organism>
<keyword evidence="4" id="KW-1185">Reference proteome</keyword>
<evidence type="ECO:0008006" key="5">
    <source>
        <dbReference type="Google" id="ProtNLM"/>
    </source>
</evidence>
<dbReference type="AlphaFoldDB" id="A0A0L0BV25"/>
<keyword evidence="2" id="KW-0732">Signal</keyword>
<feature type="region of interest" description="Disordered" evidence="1">
    <location>
        <begin position="148"/>
        <end position="177"/>
    </location>
</feature>
<accession>A0A0L0BV25</accession>
<feature type="signal peptide" evidence="2">
    <location>
        <begin position="1"/>
        <end position="21"/>
    </location>
</feature>